<dbReference type="EMBL" id="PVNL01000029">
    <property type="protein sequence ID" value="PRQ09285.1"/>
    <property type="molecule type" value="Genomic_DNA"/>
</dbReference>
<evidence type="ECO:0000256" key="1">
    <source>
        <dbReference type="SAM" id="MobiDB-lite"/>
    </source>
</evidence>
<reference evidence="2 3" key="1">
    <citation type="submission" date="2018-03" db="EMBL/GenBank/DDBJ databases">
        <title>Draft Genome Sequences of the Obligatory Marine Myxobacteria Enhygromyxa salina SWB007.</title>
        <authorList>
            <person name="Poehlein A."/>
            <person name="Moghaddam J.A."/>
            <person name="Harms H."/>
            <person name="Alanjari M."/>
            <person name="Koenig G.M."/>
            <person name="Daniel R."/>
            <person name="Schaeberle T.F."/>
        </authorList>
    </citation>
    <scope>NUCLEOTIDE SEQUENCE [LARGE SCALE GENOMIC DNA]</scope>
    <source>
        <strain evidence="2 3">SWB007</strain>
    </source>
</reference>
<evidence type="ECO:0000313" key="3">
    <source>
        <dbReference type="Proteomes" id="UP000238823"/>
    </source>
</evidence>
<dbReference type="RefSeq" id="WP_106088032.1">
    <property type="nucleotide sequence ID" value="NZ_PVNL01000029.1"/>
</dbReference>
<accession>A0A2S9YW03</accession>
<evidence type="ECO:0000313" key="2">
    <source>
        <dbReference type="EMBL" id="PRQ09285.1"/>
    </source>
</evidence>
<gene>
    <name evidence="2" type="ORF">ENSA7_09770</name>
</gene>
<organism evidence="2 3">
    <name type="scientific">Enhygromyxa salina</name>
    <dbReference type="NCBI Taxonomy" id="215803"/>
    <lineage>
        <taxon>Bacteria</taxon>
        <taxon>Pseudomonadati</taxon>
        <taxon>Myxococcota</taxon>
        <taxon>Polyangia</taxon>
        <taxon>Nannocystales</taxon>
        <taxon>Nannocystaceae</taxon>
        <taxon>Enhygromyxa</taxon>
    </lineage>
</organism>
<comment type="caution">
    <text evidence="2">The sequence shown here is derived from an EMBL/GenBank/DDBJ whole genome shotgun (WGS) entry which is preliminary data.</text>
</comment>
<name>A0A2S9YW03_9BACT</name>
<sequence length="205" mass="22215">MNDRVKPAENPGRLPSWAGRLDALRRRTTRLRQRSRWTVEWAIYRWAAEQLASAAIRIDGTEGLSGPAPARWRLLTHIDADSGALGLAVLDGRAPLLATNVVASLLSSGDEAIVAIRDGGVRRWQRTDALAGVELATQTRPLPGGVELSIDIALGRCSRFAPERVSASQPLRLALALALDEQRELSELQPAHTPANSRAPKLSLS</sequence>
<proteinExistence type="predicted"/>
<feature type="region of interest" description="Disordered" evidence="1">
    <location>
        <begin position="186"/>
        <end position="205"/>
    </location>
</feature>
<dbReference type="OrthoDB" id="9925107at2"/>
<dbReference type="Proteomes" id="UP000238823">
    <property type="component" value="Unassembled WGS sequence"/>
</dbReference>
<dbReference type="AlphaFoldDB" id="A0A2S9YW03"/>
<protein>
    <submittedName>
        <fullName evidence="2">Uncharacterized protein</fullName>
    </submittedName>
</protein>